<dbReference type="Pfam" id="PF11808">
    <property type="entry name" value="PhoR"/>
    <property type="match status" value="1"/>
</dbReference>
<dbReference type="GO" id="GO:0000155">
    <property type="term" value="F:phosphorelay sensor kinase activity"/>
    <property type="evidence" value="ECO:0007669"/>
    <property type="project" value="InterPro"/>
</dbReference>
<dbReference type="InterPro" id="IPR005467">
    <property type="entry name" value="His_kinase_dom"/>
</dbReference>
<name>A0A432W4K9_9GAMM</name>
<evidence type="ECO:0000256" key="14">
    <source>
        <dbReference type="ARBA" id="ARBA00022989"/>
    </source>
</evidence>
<evidence type="ECO:0000256" key="17">
    <source>
        <dbReference type="ARBA" id="ARBA00025207"/>
    </source>
</evidence>
<evidence type="ECO:0000259" key="19">
    <source>
        <dbReference type="PROSITE" id="PS50109"/>
    </source>
</evidence>
<dbReference type="InterPro" id="IPR035965">
    <property type="entry name" value="PAS-like_dom_sf"/>
</dbReference>
<dbReference type="GO" id="GO:0006817">
    <property type="term" value="P:phosphate ion transport"/>
    <property type="evidence" value="ECO:0007669"/>
    <property type="project" value="UniProtKB-KW"/>
</dbReference>
<evidence type="ECO:0000256" key="16">
    <source>
        <dbReference type="ARBA" id="ARBA00023136"/>
    </source>
</evidence>
<proteinExistence type="predicted"/>
<dbReference type="PROSITE" id="PS50109">
    <property type="entry name" value="HIS_KIN"/>
    <property type="match status" value="1"/>
</dbReference>
<dbReference type="Gene3D" id="3.30.450.20">
    <property type="entry name" value="PAS domain"/>
    <property type="match status" value="1"/>
</dbReference>
<comment type="caution">
    <text evidence="20">The sequence shown here is derived from an EMBL/GenBank/DDBJ whole genome shotgun (WGS) entry which is preliminary data.</text>
</comment>
<dbReference type="InterPro" id="IPR036890">
    <property type="entry name" value="HATPase_C_sf"/>
</dbReference>
<dbReference type="SMART" id="SM00388">
    <property type="entry name" value="HisKA"/>
    <property type="match status" value="1"/>
</dbReference>
<dbReference type="InterPro" id="IPR014310">
    <property type="entry name" value="Sig_transdc_His_kinase_PhoR"/>
</dbReference>
<evidence type="ECO:0000313" key="20">
    <source>
        <dbReference type="EMBL" id="RUO24428.1"/>
    </source>
</evidence>
<reference evidence="20 21" key="1">
    <citation type="journal article" date="2011" name="Front. Microbiol.">
        <title>Genomic signatures of strain selection and enhancement in Bacillus atrophaeus var. globigii, a historical biowarfare simulant.</title>
        <authorList>
            <person name="Gibbons H.S."/>
            <person name="Broomall S.M."/>
            <person name="McNew L.A."/>
            <person name="Daligault H."/>
            <person name="Chapman C."/>
            <person name="Bruce D."/>
            <person name="Karavis M."/>
            <person name="Krepps M."/>
            <person name="McGregor P.A."/>
            <person name="Hong C."/>
            <person name="Park K.H."/>
            <person name="Akmal A."/>
            <person name="Feldman A."/>
            <person name="Lin J.S."/>
            <person name="Chang W.E."/>
            <person name="Higgs B.W."/>
            <person name="Demirev P."/>
            <person name="Lindquist J."/>
            <person name="Liem A."/>
            <person name="Fochler E."/>
            <person name="Read T.D."/>
            <person name="Tapia R."/>
            <person name="Johnson S."/>
            <person name="Bishop-Lilly K.A."/>
            <person name="Detter C."/>
            <person name="Han C."/>
            <person name="Sozhamannan S."/>
            <person name="Rosenzweig C.N."/>
            <person name="Skowronski E.W."/>
        </authorList>
    </citation>
    <scope>NUCLEOTIDE SEQUENCE [LARGE SCALE GENOMIC DNA]</scope>
    <source>
        <strain evidence="20 21">MLST1</strain>
    </source>
</reference>
<dbReference type="Proteomes" id="UP000288293">
    <property type="component" value="Unassembled WGS sequence"/>
</dbReference>
<dbReference type="InterPro" id="IPR003661">
    <property type="entry name" value="HisK_dim/P_dom"/>
</dbReference>
<dbReference type="SUPFAM" id="SSF47384">
    <property type="entry name" value="Homodimeric domain of signal transducing histidine kinase"/>
    <property type="match status" value="1"/>
</dbReference>
<dbReference type="EMBL" id="PIPL01000002">
    <property type="protein sequence ID" value="RUO24428.1"/>
    <property type="molecule type" value="Genomic_DNA"/>
</dbReference>
<dbReference type="GO" id="GO:0005886">
    <property type="term" value="C:plasma membrane"/>
    <property type="evidence" value="ECO:0007669"/>
    <property type="project" value="UniProtKB-SubCell"/>
</dbReference>
<evidence type="ECO:0000313" key="21">
    <source>
        <dbReference type="Proteomes" id="UP000288293"/>
    </source>
</evidence>
<keyword evidence="21" id="KW-1185">Reference proteome</keyword>
<sequence>MGRDYTLYAIFKGLVIYLLPFAVLGWLLNIFWPALAIALALKLAWHYYFQFRLSRWLWDSRTMLPPKALGLWTDIYDGIYRTLRRNQFRRRALTTLLKRFRQASEALPDAAIVMQEDGTLIWSNKLAQIYFGLQWPSDSGIRITNLIRQPRFVDYFNAADFSESIILGSPAHSSMELDIRIMPYADNQYLLVAQDVTQLRKLERMRKDFVANVSHELKTPLTVMQGYLEMLEDPERMPVKQLHKAIGDMQSQTERMQNMVSQLLELSRIESSSPDSFSHEVNVSQLIATVLREVELLNAEKQHHIDLDLDADLSVYGSEEKLRTVIMNLVNNAIKYTPSGGELRISWKRKRLGAEFAIKDNGPGIAAKHQQRLTERFYRVDKDRNSATGGTGLGLSIVKHALDYHRSHLQLYSIEGQGSRFSFLLPSELVVSAKPDSE</sequence>
<keyword evidence="6" id="KW-1003">Cell membrane</keyword>
<dbReference type="InterPro" id="IPR036097">
    <property type="entry name" value="HisK_dim/P_sf"/>
</dbReference>
<dbReference type="EC" id="2.7.13.3" evidence="3"/>
<keyword evidence="16 18" id="KW-0472">Membrane</keyword>
<keyword evidence="9 20" id="KW-0808">Transferase</keyword>
<evidence type="ECO:0000256" key="18">
    <source>
        <dbReference type="SAM" id="Phobius"/>
    </source>
</evidence>
<comment type="catalytic activity">
    <reaction evidence="1">
        <text>ATP + protein L-histidine = ADP + protein N-phospho-L-histidine.</text>
        <dbReference type="EC" id="2.7.13.3"/>
    </reaction>
</comment>
<dbReference type="NCBIfam" id="NF008235">
    <property type="entry name" value="PRK11006.1"/>
    <property type="match status" value="1"/>
</dbReference>
<dbReference type="FunFam" id="3.30.565.10:FF:000032">
    <property type="entry name" value="Phosphate regulon sensor histidine kinase PhoR"/>
    <property type="match status" value="1"/>
</dbReference>
<keyword evidence="12 20" id="KW-0418">Kinase</keyword>
<dbReference type="InterPro" id="IPR050351">
    <property type="entry name" value="BphY/WalK/GraS-like"/>
</dbReference>
<dbReference type="PANTHER" id="PTHR45453">
    <property type="entry name" value="PHOSPHATE REGULON SENSOR PROTEIN PHOR"/>
    <property type="match status" value="1"/>
</dbReference>
<evidence type="ECO:0000256" key="4">
    <source>
        <dbReference type="ARBA" id="ARBA00019665"/>
    </source>
</evidence>
<dbReference type="InterPro" id="IPR021766">
    <property type="entry name" value="PhoR_N"/>
</dbReference>
<comment type="function">
    <text evidence="17">Member of the two-component regulatory system PhoR/PhoB involved in the phosphate regulon genes expression. PhoR may function as a membrane-associated protein kinase that phosphorylates PhoB in response to environmental signals.</text>
</comment>
<dbReference type="InterPro" id="IPR004358">
    <property type="entry name" value="Sig_transdc_His_kin-like_C"/>
</dbReference>
<dbReference type="GO" id="GO:0005524">
    <property type="term" value="F:ATP binding"/>
    <property type="evidence" value="ECO:0007669"/>
    <property type="project" value="UniProtKB-KW"/>
</dbReference>
<keyword evidence="7" id="KW-0597">Phosphoprotein</keyword>
<evidence type="ECO:0000256" key="5">
    <source>
        <dbReference type="ARBA" id="ARBA00022448"/>
    </source>
</evidence>
<evidence type="ECO:0000256" key="15">
    <source>
        <dbReference type="ARBA" id="ARBA00023012"/>
    </source>
</evidence>
<dbReference type="SMART" id="SM00387">
    <property type="entry name" value="HATPase_c"/>
    <property type="match status" value="1"/>
</dbReference>
<evidence type="ECO:0000256" key="9">
    <source>
        <dbReference type="ARBA" id="ARBA00022679"/>
    </source>
</evidence>
<evidence type="ECO:0000256" key="2">
    <source>
        <dbReference type="ARBA" id="ARBA00004236"/>
    </source>
</evidence>
<keyword evidence="13" id="KW-0067">ATP-binding</keyword>
<dbReference type="SUPFAM" id="SSF55874">
    <property type="entry name" value="ATPase domain of HSP90 chaperone/DNA topoisomerase II/histidine kinase"/>
    <property type="match status" value="1"/>
</dbReference>
<dbReference type="PRINTS" id="PR00344">
    <property type="entry name" value="BCTRLSENSOR"/>
</dbReference>
<keyword evidence="15" id="KW-0902">Two-component regulatory system</keyword>
<dbReference type="RefSeq" id="WP_126804131.1">
    <property type="nucleotide sequence ID" value="NZ_PIPL01000002.1"/>
</dbReference>
<dbReference type="OrthoDB" id="9813151at2"/>
<keyword evidence="5" id="KW-0813">Transport</keyword>
<dbReference type="GO" id="GO:0016036">
    <property type="term" value="P:cellular response to phosphate starvation"/>
    <property type="evidence" value="ECO:0007669"/>
    <property type="project" value="TreeGrafter"/>
</dbReference>
<protein>
    <recommendedName>
        <fullName evidence="4">Phosphate regulon sensor protein PhoR</fullName>
        <ecNumber evidence="3">2.7.13.3</ecNumber>
    </recommendedName>
</protein>
<keyword evidence="14 18" id="KW-1133">Transmembrane helix</keyword>
<evidence type="ECO:0000256" key="7">
    <source>
        <dbReference type="ARBA" id="ARBA00022553"/>
    </source>
</evidence>
<evidence type="ECO:0000256" key="1">
    <source>
        <dbReference type="ARBA" id="ARBA00000085"/>
    </source>
</evidence>
<dbReference type="Gene3D" id="1.10.287.130">
    <property type="match status" value="1"/>
</dbReference>
<dbReference type="Pfam" id="PF02518">
    <property type="entry name" value="HATPase_c"/>
    <property type="match status" value="1"/>
</dbReference>
<evidence type="ECO:0000256" key="12">
    <source>
        <dbReference type="ARBA" id="ARBA00022777"/>
    </source>
</evidence>
<feature type="domain" description="Histidine kinase" evidence="19">
    <location>
        <begin position="212"/>
        <end position="429"/>
    </location>
</feature>
<dbReference type="InterPro" id="IPR003594">
    <property type="entry name" value="HATPase_dom"/>
</dbReference>
<evidence type="ECO:0000256" key="13">
    <source>
        <dbReference type="ARBA" id="ARBA00022840"/>
    </source>
</evidence>
<dbReference type="Gene3D" id="3.30.565.10">
    <property type="entry name" value="Histidine kinase-like ATPase, C-terminal domain"/>
    <property type="match status" value="1"/>
</dbReference>
<evidence type="ECO:0000256" key="6">
    <source>
        <dbReference type="ARBA" id="ARBA00022475"/>
    </source>
</evidence>
<feature type="transmembrane region" description="Helical" evidence="18">
    <location>
        <begin position="7"/>
        <end position="24"/>
    </location>
</feature>
<organism evidence="20 21">
    <name type="scientific">Aliidiomarina minuta</name>
    <dbReference type="NCBI Taxonomy" id="880057"/>
    <lineage>
        <taxon>Bacteria</taxon>
        <taxon>Pseudomonadati</taxon>
        <taxon>Pseudomonadota</taxon>
        <taxon>Gammaproteobacteria</taxon>
        <taxon>Alteromonadales</taxon>
        <taxon>Idiomarinaceae</taxon>
        <taxon>Aliidiomarina</taxon>
    </lineage>
</organism>
<dbReference type="Pfam" id="PF00512">
    <property type="entry name" value="HisKA"/>
    <property type="match status" value="1"/>
</dbReference>
<dbReference type="FunFam" id="1.10.287.130:FF:000001">
    <property type="entry name" value="Two-component sensor histidine kinase"/>
    <property type="match status" value="1"/>
</dbReference>
<accession>A0A432W4K9</accession>
<evidence type="ECO:0000256" key="3">
    <source>
        <dbReference type="ARBA" id="ARBA00012438"/>
    </source>
</evidence>
<comment type="subcellular location">
    <subcellularLocation>
        <location evidence="2">Cell membrane</location>
    </subcellularLocation>
</comment>
<dbReference type="SUPFAM" id="SSF55785">
    <property type="entry name" value="PYP-like sensor domain (PAS domain)"/>
    <property type="match status" value="1"/>
</dbReference>
<evidence type="ECO:0000256" key="11">
    <source>
        <dbReference type="ARBA" id="ARBA00022741"/>
    </source>
</evidence>
<keyword evidence="8" id="KW-0592">Phosphate transport</keyword>
<dbReference type="PANTHER" id="PTHR45453:SF1">
    <property type="entry name" value="PHOSPHATE REGULON SENSOR PROTEIN PHOR"/>
    <property type="match status" value="1"/>
</dbReference>
<dbReference type="CDD" id="cd00082">
    <property type="entry name" value="HisKA"/>
    <property type="match status" value="1"/>
</dbReference>
<evidence type="ECO:0000256" key="8">
    <source>
        <dbReference type="ARBA" id="ARBA00022592"/>
    </source>
</evidence>
<evidence type="ECO:0000256" key="10">
    <source>
        <dbReference type="ARBA" id="ARBA00022692"/>
    </source>
</evidence>
<keyword evidence="10 18" id="KW-0812">Transmembrane</keyword>
<gene>
    <name evidence="20" type="primary">phoR</name>
    <name evidence="20" type="ORF">CWE09_11230</name>
</gene>
<dbReference type="NCBIfam" id="TIGR02966">
    <property type="entry name" value="phoR_proteo"/>
    <property type="match status" value="1"/>
</dbReference>
<dbReference type="AlphaFoldDB" id="A0A432W4K9"/>
<keyword evidence="11" id="KW-0547">Nucleotide-binding</keyword>
<dbReference type="GO" id="GO:0004721">
    <property type="term" value="F:phosphoprotein phosphatase activity"/>
    <property type="evidence" value="ECO:0007669"/>
    <property type="project" value="InterPro"/>
</dbReference>